<dbReference type="InterPro" id="IPR023772">
    <property type="entry name" value="DNA-bd_HTH_TetR-type_CS"/>
</dbReference>
<organism evidence="6 7">
    <name type="scientific">Sphingobium yanoikuyae</name>
    <name type="common">Sphingomonas yanoikuyae</name>
    <dbReference type="NCBI Taxonomy" id="13690"/>
    <lineage>
        <taxon>Bacteria</taxon>
        <taxon>Pseudomonadati</taxon>
        <taxon>Pseudomonadota</taxon>
        <taxon>Alphaproteobacteria</taxon>
        <taxon>Sphingomonadales</taxon>
        <taxon>Sphingomonadaceae</taxon>
        <taxon>Sphingobium</taxon>
    </lineage>
</organism>
<evidence type="ECO:0000256" key="2">
    <source>
        <dbReference type="ARBA" id="ARBA00023125"/>
    </source>
</evidence>
<dbReference type="EMBL" id="QRAL01000023">
    <property type="protein sequence ID" value="RSU55042.1"/>
    <property type="molecule type" value="Genomic_DNA"/>
</dbReference>
<feature type="domain" description="HTH tetR-type" evidence="5">
    <location>
        <begin position="21"/>
        <end position="81"/>
    </location>
</feature>
<dbReference type="SUPFAM" id="SSF46689">
    <property type="entry name" value="Homeodomain-like"/>
    <property type="match status" value="1"/>
</dbReference>
<dbReference type="InterPro" id="IPR009057">
    <property type="entry name" value="Homeodomain-like_sf"/>
</dbReference>
<evidence type="ECO:0000256" key="3">
    <source>
        <dbReference type="ARBA" id="ARBA00023163"/>
    </source>
</evidence>
<sequence length="210" mass="23080">MNAEPPRHLIPRKTPRQARSEVTRDAILEAAVHILLDGGMQRLTTKRVADRAGVSVGSLYQYFQNKRALVYAVNGHYLDCVAVAVEVACEQHRGASLDRMVDGLVEAYSRAKLDNPAITRALYRSVAELDIQSQVDAFSERVDAASRSMLESTPDASFDDIDLVNTTLLSAIFGTIRSAFDRGLGTEEAAAVHRELSRMCLAYLRSVARG</sequence>
<evidence type="ECO:0000256" key="4">
    <source>
        <dbReference type="PROSITE-ProRule" id="PRU00335"/>
    </source>
</evidence>
<dbReference type="AlphaFoldDB" id="A0A430BQN9"/>
<dbReference type="InterPro" id="IPR041669">
    <property type="entry name" value="TetR_C_15"/>
</dbReference>
<dbReference type="PANTHER" id="PTHR30055">
    <property type="entry name" value="HTH-TYPE TRANSCRIPTIONAL REGULATOR RUTR"/>
    <property type="match status" value="1"/>
</dbReference>
<dbReference type="Pfam" id="PF00440">
    <property type="entry name" value="TetR_N"/>
    <property type="match status" value="1"/>
</dbReference>
<dbReference type="RefSeq" id="WP_125999263.1">
    <property type="nucleotide sequence ID" value="NZ_QRAL01000023.1"/>
</dbReference>
<dbReference type="PANTHER" id="PTHR30055:SF234">
    <property type="entry name" value="HTH-TYPE TRANSCRIPTIONAL REGULATOR BETI"/>
    <property type="match status" value="1"/>
</dbReference>
<comment type="caution">
    <text evidence="6">The sequence shown here is derived from an EMBL/GenBank/DDBJ whole genome shotgun (WGS) entry which is preliminary data.</text>
</comment>
<dbReference type="Pfam" id="PF17918">
    <property type="entry name" value="TetR_C_15"/>
    <property type="match status" value="1"/>
</dbReference>
<gene>
    <name evidence="6" type="ORF">DAH51_18380</name>
</gene>
<dbReference type="InterPro" id="IPR001647">
    <property type="entry name" value="HTH_TetR"/>
</dbReference>
<keyword evidence="3" id="KW-0804">Transcription</keyword>
<evidence type="ECO:0000313" key="7">
    <source>
        <dbReference type="Proteomes" id="UP000287401"/>
    </source>
</evidence>
<name>A0A430BQN9_SPHYA</name>
<dbReference type="PROSITE" id="PS01081">
    <property type="entry name" value="HTH_TETR_1"/>
    <property type="match status" value="1"/>
</dbReference>
<reference evidence="6 7" key="1">
    <citation type="submission" date="2018-07" db="EMBL/GenBank/DDBJ databases">
        <title>Genomic and Epidemiologic Investigation of an Indolent Hospital Outbreak.</title>
        <authorList>
            <person name="Johnson R.C."/>
            <person name="Deming C."/>
            <person name="Conlan S."/>
            <person name="Zellmer C.J."/>
            <person name="Michelin A.V."/>
            <person name="Lee-Lin S."/>
            <person name="Thomas P.J."/>
            <person name="Park M."/>
            <person name="Weingarten R.A."/>
            <person name="Less J."/>
            <person name="Dekker J.P."/>
            <person name="Frank K.M."/>
            <person name="Musser K.A."/>
            <person name="Mcquiston J.R."/>
            <person name="Henderson D.K."/>
            <person name="Lau A.F."/>
            <person name="Palmore T.N."/>
            <person name="Segre J.A."/>
        </authorList>
    </citation>
    <scope>NUCLEOTIDE SEQUENCE [LARGE SCALE GENOMIC DNA]</scope>
    <source>
        <strain evidence="6 7">SK-NIH.Env6_1116</strain>
    </source>
</reference>
<dbReference type="InterPro" id="IPR050109">
    <property type="entry name" value="HTH-type_TetR-like_transc_reg"/>
</dbReference>
<keyword evidence="2 4" id="KW-0238">DNA-binding</keyword>
<proteinExistence type="predicted"/>
<dbReference type="GO" id="GO:0000976">
    <property type="term" value="F:transcription cis-regulatory region binding"/>
    <property type="evidence" value="ECO:0007669"/>
    <property type="project" value="TreeGrafter"/>
</dbReference>
<evidence type="ECO:0000313" key="6">
    <source>
        <dbReference type="EMBL" id="RSU55042.1"/>
    </source>
</evidence>
<keyword evidence="1" id="KW-0805">Transcription regulation</keyword>
<evidence type="ECO:0000259" key="5">
    <source>
        <dbReference type="PROSITE" id="PS50977"/>
    </source>
</evidence>
<dbReference type="Proteomes" id="UP000287401">
    <property type="component" value="Unassembled WGS sequence"/>
</dbReference>
<protein>
    <submittedName>
        <fullName evidence="6">TetR/AcrR family transcriptional regulator</fullName>
    </submittedName>
</protein>
<feature type="DNA-binding region" description="H-T-H motif" evidence="4">
    <location>
        <begin position="44"/>
        <end position="63"/>
    </location>
</feature>
<dbReference type="PROSITE" id="PS50977">
    <property type="entry name" value="HTH_TETR_2"/>
    <property type="match status" value="1"/>
</dbReference>
<evidence type="ECO:0000256" key="1">
    <source>
        <dbReference type="ARBA" id="ARBA00023015"/>
    </source>
</evidence>
<dbReference type="Gene3D" id="1.10.357.10">
    <property type="entry name" value="Tetracycline Repressor, domain 2"/>
    <property type="match status" value="1"/>
</dbReference>
<dbReference type="GO" id="GO:0003700">
    <property type="term" value="F:DNA-binding transcription factor activity"/>
    <property type="evidence" value="ECO:0007669"/>
    <property type="project" value="TreeGrafter"/>
</dbReference>
<dbReference type="PRINTS" id="PR00455">
    <property type="entry name" value="HTHTETR"/>
</dbReference>
<accession>A0A430BQN9</accession>